<dbReference type="Gene3D" id="3.40.50.150">
    <property type="entry name" value="Vaccinia Virus protein VP39"/>
    <property type="match status" value="1"/>
</dbReference>
<dbReference type="SUPFAM" id="SSF53335">
    <property type="entry name" value="S-adenosyl-L-methionine-dependent methyltransferases"/>
    <property type="match status" value="1"/>
</dbReference>
<comment type="caution">
    <text evidence="1">The sequence shown here is derived from an EMBL/GenBank/DDBJ whole genome shotgun (WGS) entry which is preliminary data.</text>
</comment>
<sequence length="258" mass="28428">MDASRLPPTDTVTRSYELYYDSGCYDRRYPGPNRATQRLVMDHLPPSGHVIDYGCGSGRYLLALRDRVGTAAGYDISPAAISLLRRKAAAFGWDDLAILGPDPADLDRHMAEFGPADVILCLFGVLGHIEEAAARQRALMQMRVLLRPGSGRLIVSVPNRLRRFRREQARAGIAARGLIHYRRVLGGTSVILPYQLYDPAGLADELGRAGFTLCEMRPESVLPESWLLHHPVLRGVERFLTPVCPARLGYGILAVAAP</sequence>
<name>A0A4R1YY43_9RHOB</name>
<dbReference type="GO" id="GO:0008168">
    <property type="term" value="F:methyltransferase activity"/>
    <property type="evidence" value="ECO:0007669"/>
    <property type="project" value="UniProtKB-KW"/>
</dbReference>
<evidence type="ECO:0000313" key="2">
    <source>
        <dbReference type="Proteomes" id="UP000295277"/>
    </source>
</evidence>
<dbReference type="AlphaFoldDB" id="A0A4R1YY43"/>
<organism evidence="1 2">
    <name type="scientific">Rhodovulum steppense</name>
    <dbReference type="NCBI Taxonomy" id="540251"/>
    <lineage>
        <taxon>Bacteria</taxon>
        <taxon>Pseudomonadati</taxon>
        <taxon>Pseudomonadota</taxon>
        <taxon>Alphaproteobacteria</taxon>
        <taxon>Rhodobacterales</taxon>
        <taxon>Paracoccaceae</taxon>
        <taxon>Rhodovulum</taxon>
    </lineage>
</organism>
<dbReference type="RefSeq" id="WP_132693932.1">
    <property type="nucleotide sequence ID" value="NZ_SLVM01000005.1"/>
</dbReference>
<evidence type="ECO:0000313" key="1">
    <source>
        <dbReference type="EMBL" id="TCM86135.1"/>
    </source>
</evidence>
<dbReference type="Pfam" id="PF13489">
    <property type="entry name" value="Methyltransf_23"/>
    <property type="match status" value="1"/>
</dbReference>
<keyword evidence="1" id="KW-0489">Methyltransferase</keyword>
<dbReference type="GO" id="GO:0032259">
    <property type="term" value="P:methylation"/>
    <property type="evidence" value="ECO:0007669"/>
    <property type="project" value="UniProtKB-KW"/>
</dbReference>
<dbReference type="CDD" id="cd02440">
    <property type="entry name" value="AdoMet_MTases"/>
    <property type="match status" value="1"/>
</dbReference>
<proteinExistence type="predicted"/>
<keyword evidence="1" id="KW-0808">Transferase</keyword>
<protein>
    <submittedName>
        <fullName evidence="1">Methyltransferase family protein</fullName>
    </submittedName>
</protein>
<gene>
    <name evidence="1" type="ORF">EV216_105100</name>
</gene>
<reference evidence="1 2" key="1">
    <citation type="submission" date="2019-03" db="EMBL/GenBank/DDBJ databases">
        <title>Genomic Encyclopedia of Type Strains, Phase IV (KMG-IV): sequencing the most valuable type-strain genomes for metagenomic binning, comparative biology and taxonomic classification.</title>
        <authorList>
            <person name="Goeker M."/>
        </authorList>
    </citation>
    <scope>NUCLEOTIDE SEQUENCE [LARGE SCALE GENOMIC DNA]</scope>
    <source>
        <strain evidence="1 2">DSM 21153</strain>
    </source>
</reference>
<dbReference type="InterPro" id="IPR029063">
    <property type="entry name" value="SAM-dependent_MTases_sf"/>
</dbReference>
<keyword evidence="2" id="KW-1185">Reference proteome</keyword>
<dbReference type="Proteomes" id="UP000295277">
    <property type="component" value="Unassembled WGS sequence"/>
</dbReference>
<dbReference type="OrthoDB" id="9804312at2"/>
<dbReference type="PANTHER" id="PTHR43861">
    <property type="entry name" value="TRANS-ACONITATE 2-METHYLTRANSFERASE-RELATED"/>
    <property type="match status" value="1"/>
</dbReference>
<accession>A0A4R1YY43</accession>
<dbReference type="EMBL" id="SLVM01000005">
    <property type="protein sequence ID" value="TCM86135.1"/>
    <property type="molecule type" value="Genomic_DNA"/>
</dbReference>